<evidence type="ECO:0000256" key="1">
    <source>
        <dbReference type="SAM" id="Phobius"/>
    </source>
</evidence>
<dbReference type="EMBL" id="BSNG01000001">
    <property type="protein sequence ID" value="GLQ10841.1"/>
    <property type="molecule type" value="Genomic_DNA"/>
</dbReference>
<comment type="caution">
    <text evidence="2">The sequence shown here is derived from an EMBL/GenBank/DDBJ whole genome shotgun (WGS) entry which is preliminary data.</text>
</comment>
<organism evidence="2 3">
    <name type="scientific">Devosia yakushimensis</name>
    <dbReference type="NCBI Taxonomy" id="470028"/>
    <lineage>
        <taxon>Bacteria</taxon>
        <taxon>Pseudomonadati</taxon>
        <taxon>Pseudomonadota</taxon>
        <taxon>Alphaproteobacteria</taxon>
        <taxon>Hyphomicrobiales</taxon>
        <taxon>Devosiaceae</taxon>
        <taxon>Devosia</taxon>
    </lineage>
</organism>
<name>A0ABQ5UJM2_9HYPH</name>
<keyword evidence="1" id="KW-0472">Membrane</keyword>
<reference evidence="2" key="2">
    <citation type="submission" date="2023-01" db="EMBL/GenBank/DDBJ databases">
        <title>Draft genome sequence of Devosia yakushimensis strain NBRC 103855.</title>
        <authorList>
            <person name="Sun Q."/>
            <person name="Mori K."/>
        </authorList>
    </citation>
    <scope>NUCLEOTIDE SEQUENCE</scope>
    <source>
        <strain evidence="2">NBRC 103855</strain>
    </source>
</reference>
<keyword evidence="1" id="KW-0812">Transmembrane</keyword>
<evidence type="ECO:0000313" key="3">
    <source>
        <dbReference type="Proteomes" id="UP001161406"/>
    </source>
</evidence>
<keyword evidence="3" id="KW-1185">Reference proteome</keyword>
<feature type="transmembrane region" description="Helical" evidence="1">
    <location>
        <begin position="24"/>
        <end position="49"/>
    </location>
</feature>
<feature type="transmembrane region" description="Helical" evidence="1">
    <location>
        <begin position="61"/>
        <end position="83"/>
    </location>
</feature>
<evidence type="ECO:0000313" key="2">
    <source>
        <dbReference type="EMBL" id="GLQ10841.1"/>
    </source>
</evidence>
<accession>A0ABQ5UJM2</accession>
<dbReference type="RefSeq" id="WP_284391789.1">
    <property type="nucleotide sequence ID" value="NZ_BSNG01000001.1"/>
</dbReference>
<dbReference type="Proteomes" id="UP001161406">
    <property type="component" value="Unassembled WGS sequence"/>
</dbReference>
<proteinExistence type="predicted"/>
<evidence type="ECO:0008006" key="4">
    <source>
        <dbReference type="Google" id="ProtNLM"/>
    </source>
</evidence>
<feature type="transmembrane region" description="Helical" evidence="1">
    <location>
        <begin position="121"/>
        <end position="144"/>
    </location>
</feature>
<feature type="transmembrane region" description="Helical" evidence="1">
    <location>
        <begin position="90"/>
        <end position="115"/>
    </location>
</feature>
<sequence>MTAPADSKTTPTGKDTPRQAVARFAFTVLFGPLIGTLGVIAALMLPAMFSDPPSLRQLAEILIFGWMIGVIPAALAALIMVPLTPYRQGLGLTIVLTLLAGALASLAGIVVYTTLTQSPSLLVTLLALAIPAGAVSLTLSTLVFDRVVWRRASAA</sequence>
<reference evidence="2" key="1">
    <citation type="journal article" date="2014" name="Int. J. Syst. Evol. Microbiol.">
        <title>Complete genome of a new Firmicutes species belonging to the dominant human colonic microbiota ('Ruminococcus bicirculans') reveals two chromosomes and a selective capacity to utilize plant glucans.</title>
        <authorList>
            <consortium name="NISC Comparative Sequencing Program"/>
            <person name="Wegmann U."/>
            <person name="Louis P."/>
            <person name="Goesmann A."/>
            <person name="Henrissat B."/>
            <person name="Duncan S.H."/>
            <person name="Flint H.J."/>
        </authorList>
    </citation>
    <scope>NUCLEOTIDE SEQUENCE</scope>
    <source>
        <strain evidence="2">NBRC 103855</strain>
    </source>
</reference>
<gene>
    <name evidence="2" type="ORF">GCM10007913_27730</name>
</gene>
<keyword evidence="1" id="KW-1133">Transmembrane helix</keyword>
<protein>
    <recommendedName>
        <fullName evidence="4">Major facilitator superfamily (MFS) profile domain-containing protein</fullName>
    </recommendedName>
</protein>